<dbReference type="PANTHER" id="PTHR23538">
    <property type="entry name" value="44.5 KD BACTERIOCHLOROPHYLL SYNTHASE SUBUNIT"/>
    <property type="match status" value="1"/>
</dbReference>
<evidence type="ECO:0000313" key="7">
    <source>
        <dbReference type="EMBL" id="GER04226.1"/>
    </source>
</evidence>
<evidence type="ECO:0000256" key="5">
    <source>
        <dbReference type="ARBA" id="ARBA00023136"/>
    </source>
</evidence>
<dbReference type="InterPro" id="IPR026036">
    <property type="entry name" value="PucC"/>
</dbReference>
<evidence type="ECO:0000313" key="8">
    <source>
        <dbReference type="Proteomes" id="UP000324996"/>
    </source>
</evidence>
<feature type="transmembrane region" description="Helical" evidence="6">
    <location>
        <begin position="12"/>
        <end position="35"/>
    </location>
</feature>
<keyword evidence="3 6" id="KW-0812">Transmembrane</keyword>
<comment type="similarity">
    <text evidence="2">Belongs to the PucC family.</text>
</comment>
<dbReference type="InterPro" id="IPR004896">
    <property type="entry name" value="PucC-rel"/>
</dbReference>
<evidence type="ECO:0000256" key="6">
    <source>
        <dbReference type="SAM" id="Phobius"/>
    </source>
</evidence>
<reference evidence="7 8" key="1">
    <citation type="submission" date="2019-09" db="EMBL/GenBank/DDBJ databases">
        <title>NBRP : Genome information of microbial organism related human and environment.</title>
        <authorList>
            <person name="Hattori M."/>
            <person name="Oshima K."/>
            <person name="Inaba H."/>
            <person name="Suda W."/>
            <person name="Sakamoto M."/>
            <person name="Iino T."/>
            <person name="Kitahara M."/>
            <person name="Oshida Y."/>
            <person name="Iida T."/>
            <person name="Kudo T."/>
            <person name="Itoh T."/>
            <person name="Ohkuma M."/>
        </authorList>
    </citation>
    <scope>NUCLEOTIDE SEQUENCE [LARGE SCALE GENOMIC DNA]</scope>
    <source>
        <strain evidence="7 8">Q-1</strain>
    </source>
</reference>
<comment type="subcellular location">
    <subcellularLocation>
        <location evidence="1">Membrane</location>
        <topology evidence="1">Multi-pass membrane protein</topology>
    </subcellularLocation>
</comment>
<protein>
    <recommendedName>
        <fullName evidence="9">Major facilitator superfamily (MFS) profile domain-containing protein</fullName>
    </recommendedName>
</protein>
<gene>
    <name evidence="7" type="ORF">JCM17846_19080</name>
</gene>
<comment type="caution">
    <text evidence="7">The sequence shown here is derived from an EMBL/GenBank/DDBJ whole genome shotgun (WGS) entry which is preliminary data.</text>
</comment>
<feature type="transmembrane region" description="Helical" evidence="6">
    <location>
        <begin position="41"/>
        <end position="66"/>
    </location>
</feature>
<evidence type="ECO:0000256" key="4">
    <source>
        <dbReference type="ARBA" id="ARBA00022989"/>
    </source>
</evidence>
<dbReference type="SUPFAM" id="SSF103473">
    <property type="entry name" value="MFS general substrate transporter"/>
    <property type="match status" value="1"/>
</dbReference>
<keyword evidence="8" id="KW-1185">Reference proteome</keyword>
<dbReference type="Pfam" id="PF03209">
    <property type="entry name" value="PUCC"/>
    <property type="match status" value="1"/>
</dbReference>
<dbReference type="InterPro" id="IPR036259">
    <property type="entry name" value="MFS_trans_sf"/>
</dbReference>
<dbReference type="PANTHER" id="PTHR23538:SF1">
    <property type="entry name" value="44.5 KD BACTERIOCHLOROPHYLL SYNTHASE SUBUNIT"/>
    <property type="match status" value="1"/>
</dbReference>
<evidence type="ECO:0000256" key="1">
    <source>
        <dbReference type="ARBA" id="ARBA00004141"/>
    </source>
</evidence>
<organism evidence="7 8">
    <name type="scientific">Iodidimonas nitroreducens</name>
    <dbReference type="NCBI Taxonomy" id="1236968"/>
    <lineage>
        <taxon>Bacteria</taxon>
        <taxon>Pseudomonadati</taxon>
        <taxon>Pseudomonadota</taxon>
        <taxon>Alphaproteobacteria</taxon>
        <taxon>Iodidimonadales</taxon>
        <taxon>Iodidimonadaceae</taxon>
        <taxon>Iodidimonas</taxon>
    </lineage>
</organism>
<keyword evidence="4 6" id="KW-1133">Transmembrane helix</keyword>
<name>A0A5A7NBA0_9PROT</name>
<evidence type="ECO:0000256" key="3">
    <source>
        <dbReference type="ARBA" id="ARBA00022692"/>
    </source>
</evidence>
<sequence length="130" mass="13949">MAKQVAPARRAGAATLVWVMMIMGFILTATIAGAFLEPFSLLRLIIVTSIVSGLAFGLAVLAIMGLEKTPDHEAMAVADHSQNQSSAQTSFRAALIEIWGEPKARLFTLFVFLSMLAYSAQDLILEPLPG</sequence>
<dbReference type="Gene3D" id="1.20.1250.20">
    <property type="entry name" value="MFS general substrate transporter like domains"/>
    <property type="match status" value="1"/>
</dbReference>
<proteinExistence type="inferred from homology"/>
<dbReference type="GO" id="GO:0016020">
    <property type="term" value="C:membrane"/>
    <property type="evidence" value="ECO:0007669"/>
    <property type="project" value="UniProtKB-SubCell"/>
</dbReference>
<accession>A0A5A7NBA0</accession>
<dbReference type="AlphaFoldDB" id="A0A5A7NBA0"/>
<keyword evidence="5 6" id="KW-0472">Membrane</keyword>
<evidence type="ECO:0000256" key="2">
    <source>
        <dbReference type="ARBA" id="ARBA00008412"/>
    </source>
</evidence>
<dbReference type="Proteomes" id="UP000324996">
    <property type="component" value="Unassembled WGS sequence"/>
</dbReference>
<dbReference type="EMBL" id="BKCN01000008">
    <property type="protein sequence ID" value="GER04226.1"/>
    <property type="molecule type" value="Genomic_DNA"/>
</dbReference>
<evidence type="ECO:0008006" key="9">
    <source>
        <dbReference type="Google" id="ProtNLM"/>
    </source>
</evidence>